<evidence type="ECO:0000313" key="3">
    <source>
        <dbReference type="EMBL" id="ELQ44085.1"/>
    </source>
</evidence>
<proteinExistence type="predicted"/>
<name>A0AA97P8Q2_PYRO3</name>
<evidence type="ECO:0000256" key="1">
    <source>
        <dbReference type="SAM" id="MobiDB-lite"/>
    </source>
</evidence>
<gene>
    <name evidence="3" type="ORF">OOU_Y34scaffold00101g2</name>
</gene>
<organism evidence="3">
    <name type="scientific">Pyricularia oryzae (strain Y34)</name>
    <name type="common">Rice blast fungus</name>
    <name type="synonym">Magnaporthe oryzae</name>
    <dbReference type="NCBI Taxonomy" id="1143189"/>
    <lineage>
        <taxon>Eukaryota</taxon>
        <taxon>Fungi</taxon>
        <taxon>Dikarya</taxon>
        <taxon>Ascomycota</taxon>
        <taxon>Pezizomycotina</taxon>
        <taxon>Sordariomycetes</taxon>
        <taxon>Sordariomycetidae</taxon>
        <taxon>Magnaporthales</taxon>
        <taxon>Pyriculariaceae</taxon>
        <taxon>Pyricularia</taxon>
    </lineage>
</organism>
<evidence type="ECO:0000256" key="2">
    <source>
        <dbReference type="SAM" id="SignalP"/>
    </source>
</evidence>
<keyword evidence="2" id="KW-0732">Signal</keyword>
<reference evidence="3" key="1">
    <citation type="journal article" date="2012" name="PLoS Genet.">
        <title>Comparative analysis of the genomes of two field isolates of the rice blast fungus Magnaporthe oryzae.</title>
        <authorList>
            <person name="Xue M."/>
            <person name="Yang J."/>
            <person name="Li Z."/>
            <person name="Hu S."/>
            <person name="Yao N."/>
            <person name="Dean R.A."/>
            <person name="Zhao W."/>
            <person name="Shen M."/>
            <person name="Zhang H."/>
            <person name="Li C."/>
            <person name="Liu L."/>
            <person name="Cao L."/>
            <person name="Xu X."/>
            <person name="Xing Y."/>
            <person name="Hsiang T."/>
            <person name="Zhang Z."/>
            <person name="Xu J.R."/>
            <person name="Peng Y.L."/>
        </authorList>
    </citation>
    <scope>NUCLEOTIDE SEQUENCE</scope>
    <source>
        <strain evidence="3">Y34</strain>
    </source>
</reference>
<accession>A0AA97P8Q2</accession>
<protein>
    <submittedName>
        <fullName evidence="3">Uncharacterized protein</fullName>
    </submittedName>
</protein>
<feature type="compositionally biased region" description="Low complexity" evidence="1">
    <location>
        <begin position="77"/>
        <end position="89"/>
    </location>
</feature>
<dbReference type="Proteomes" id="UP000011086">
    <property type="component" value="Unassembled WGS sequence"/>
</dbReference>
<sequence length="233" mass="24948">MRNVKQTIILAPLAAAALVASAPLSSRSANFNFEGCDSVPPSAREATFSIDGGDSAPLSARDATFSINREVAPAVPRSPSFPSPGLLPSETQQPRLAARDEPAAAAAAASAPDTTEQNVAGGGYKPDKGDGYGYGGYKEDKKEKKKEALKKAVEGVAQTAVEVGLKAYQGLKAAQGQQEGEGRRLRVWVWWWQGGWRQWVWREDGRGRGRHGSARRSCTLKGGRSFRYSVVVC</sequence>
<feature type="signal peptide" evidence="2">
    <location>
        <begin position="1"/>
        <end position="21"/>
    </location>
</feature>
<feature type="chain" id="PRO_5041645220" evidence="2">
    <location>
        <begin position="22"/>
        <end position="233"/>
    </location>
</feature>
<feature type="region of interest" description="Disordered" evidence="1">
    <location>
        <begin position="74"/>
        <end position="138"/>
    </location>
</feature>
<dbReference type="AlphaFoldDB" id="A0AA97P8Q2"/>
<dbReference type="EMBL" id="JH793997">
    <property type="protein sequence ID" value="ELQ44085.1"/>
    <property type="molecule type" value="Genomic_DNA"/>
</dbReference>